<name>A0ABT8R769_9BACT</name>
<protein>
    <submittedName>
        <fullName evidence="1">Uncharacterized protein</fullName>
    </submittedName>
</protein>
<dbReference type="RefSeq" id="WP_302037333.1">
    <property type="nucleotide sequence ID" value="NZ_JAUKPO010000004.1"/>
</dbReference>
<proteinExistence type="predicted"/>
<comment type="caution">
    <text evidence="1">The sequence shown here is derived from an EMBL/GenBank/DDBJ whole genome shotgun (WGS) entry which is preliminary data.</text>
</comment>
<evidence type="ECO:0000313" key="2">
    <source>
        <dbReference type="Proteomes" id="UP001168528"/>
    </source>
</evidence>
<keyword evidence="2" id="KW-1185">Reference proteome</keyword>
<dbReference type="Proteomes" id="UP001168528">
    <property type="component" value="Unassembled WGS sequence"/>
</dbReference>
<gene>
    <name evidence="1" type="ORF">Q0590_09735</name>
</gene>
<dbReference type="EMBL" id="JAUKPO010000004">
    <property type="protein sequence ID" value="MDO1446530.1"/>
    <property type="molecule type" value="Genomic_DNA"/>
</dbReference>
<sequence>MCAVQNRKKEINKKPGGISFRVTEEYKKEWVSVKEFFYTCLHPEASSPTFRLWNPEGKLA</sequence>
<organism evidence="1 2">
    <name type="scientific">Rhodocytophaga aerolata</name>
    <dbReference type="NCBI Taxonomy" id="455078"/>
    <lineage>
        <taxon>Bacteria</taxon>
        <taxon>Pseudomonadati</taxon>
        <taxon>Bacteroidota</taxon>
        <taxon>Cytophagia</taxon>
        <taxon>Cytophagales</taxon>
        <taxon>Rhodocytophagaceae</taxon>
        <taxon>Rhodocytophaga</taxon>
    </lineage>
</organism>
<evidence type="ECO:0000313" key="1">
    <source>
        <dbReference type="EMBL" id="MDO1446530.1"/>
    </source>
</evidence>
<accession>A0ABT8R769</accession>
<reference evidence="1" key="1">
    <citation type="submission" date="2023-07" db="EMBL/GenBank/DDBJ databases">
        <title>The genome sequence of Rhodocytophaga aerolata KACC 12507.</title>
        <authorList>
            <person name="Zhang X."/>
        </authorList>
    </citation>
    <scope>NUCLEOTIDE SEQUENCE</scope>
    <source>
        <strain evidence="1">KACC 12507</strain>
    </source>
</reference>